<feature type="transmembrane region" description="Helical" evidence="1">
    <location>
        <begin position="115"/>
        <end position="136"/>
    </location>
</feature>
<name>A0A379SFG1_SALER</name>
<feature type="transmembrane region" description="Helical" evidence="1">
    <location>
        <begin position="6"/>
        <end position="27"/>
    </location>
</feature>
<organism evidence="2 3">
    <name type="scientific">Salmonella enterica</name>
    <name type="common">Salmonella choleraesuis</name>
    <dbReference type="NCBI Taxonomy" id="28901"/>
    <lineage>
        <taxon>Bacteria</taxon>
        <taxon>Pseudomonadati</taxon>
        <taxon>Pseudomonadota</taxon>
        <taxon>Gammaproteobacteria</taxon>
        <taxon>Enterobacterales</taxon>
        <taxon>Enterobacteriaceae</taxon>
        <taxon>Salmonella</taxon>
    </lineage>
</organism>
<keyword evidence="1" id="KW-0472">Membrane</keyword>
<sequence>MILSKYIKTFICLLVIYTGLMFLTFLLPNFNLEKNINIAHQMYATDGPYPATIKGFPQTQIDNFTDLEIMAPRMLATDSAIHHAMDMDNYARYWHGYAVVLKPLLSFFEMKDIRLIYNTVVIFLLCYTSYSIATSVNKTSSIAFILSMAAMHVEIFGLSLQISNMFIVMMLFIIFICRNKTALIYSNNIIPLYFFILGSVINFIDLLTAPVASLSIPLIIIILFLYEAKATFISSIKTTILSSISWGLGYGLTWVAKWLIASAILGQNVFLNAIQSMFFRTVGNENYPIHRIDTILNNFTAMFYSEYMLIALAVVLLMAIILKSHISLSLSLPLLFISLIPYIWYTILSNHSQIHTFFTYRAQGGTFMIFLIMLAAIIRPNSFNFRK</sequence>
<evidence type="ECO:0000313" key="2">
    <source>
        <dbReference type="EMBL" id="SUG26964.1"/>
    </source>
</evidence>
<feature type="transmembrane region" description="Helical" evidence="1">
    <location>
        <begin position="247"/>
        <end position="270"/>
    </location>
</feature>
<feature type="transmembrane region" description="Helical" evidence="1">
    <location>
        <begin position="360"/>
        <end position="378"/>
    </location>
</feature>
<dbReference type="AlphaFoldDB" id="A0A379SFG1"/>
<feature type="transmembrane region" description="Helical" evidence="1">
    <location>
        <begin position="301"/>
        <end position="321"/>
    </location>
</feature>
<dbReference type="Proteomes" id="UP000254332">
    <property type="component" value="Unassembled WGS sequence"/>
</dbReference>
<feature type="transmembrane region" description="Helical" evidence="1">
    <location>
        <begin position="142"/>
        <end position="175"/>
    </location>
</feature>
<protein>
    <submittedName>
        <fullName evidence="2">Uncharacterized protein</fullName>
    </submittedName>
</protein>
<gene>
    <name evidence="2" type="ORF">NCTC10718_04257</name>
</gene>
<keyword evidence="1" id="KW-0812">Transmembrane</keyword>
<feature type="transmembrane region" description="Helical" evidence="1">
    <location>
        <begin position="207"/>
        <end position="226"/>
    </location>
</feature>
<feature type="transmembrane region" description="Helical" evidence="1">
    <location>
        <begin position="328"/>
        <end position="348"/>
    </location>
</feature>
<evidence type="ECO:0000313" key="3">
    <source>
        <dbReference type="Proteomes" id="UP000254332"/>
    </source>
</evidence>
<dbReference type="EMBL" id="UGWQ01000002">
    <property type="protein sequence ID" value="SUG26964.1"/>
    <property type="molecule type" value="Genomic_DNA"/>
</dbReference>
<evidence type="ECO:0000256" key="1">
    <source>
        <dbReference type="SAM" id="Phobius"/>
    </source>
</evidence>
<reference evidence="2 3" key="1">
    <citation type="submission" date="2018-06" db="EMBL/GenBank/DDBJ databases">
        <authorList>
            <consortium name="Pathogen Informatics"/>
            <person name="Doyle S."/>
        </authorList>
    </citation>
    <scope>NUCLEOTIDE SEQUENCE [LARGE SCALE GENOMIC DNA]</scope>
    <source>
        <strain evidence="2 3">NCTC10718</strain>
    </source>
</reference>
<proteinExistence type="predicted"/>
<keyword evidence="1" id="KW-1133">Transmembrane helix</keyword>
<feature type="transmembrane region" description="Helical" evidence="1">
    <location>
        <begin position="182"/>
        <end position="201"/>
    </location>
</feature>
<accession>A0A379SFG1</accession>